<evidence type="ECO:0000259" key="1">
    <source>
        <dbReference type="Pfam" id="PF01593"/>
    </source>
</evidence>
<comment type="caution">
    <text evidence="2">The sequence shown here is derived from an EMBL/GenBank/DDBJ whole genome shotgun (WGS) entry which is preliminary data.</text>
</comment>
<dbReference type="OrthoDB" id="25353at2"/>
<keyword evidence="2" id="KW-0560">Oxidoreductase</keyword>
<dbReference type="EC" id="1.4.3.2" evidence="2"/>
<dbReference type="InterPro" id="IPR002937">
    <property type="entry name" value="Amino_oxidase"/>
</dbReference>
<dbReference type="PATRIC" id="fig|398512.5.peg.4747"/>
<protein>
    <submittedName>
        <fullName evidence="2">L-amino-acid oxidase</fullName>
        <ecNumber evidence="2">1.4.3.2</ecNumber>
    </submittedName>
</protein>
<dbReference type="SUPFAM" id="SSF51905">
    <property type="entry name" value="FAD/NAD(P)-binding domain"/>
    <property type="match status" value="1"/>
</dbReference>
<dbReference type="AlphaFoldDB" id="A0A0L6JV18"/>
<dbReference type="GO" id="GO:0001716">
    <property type="term" value="F:L-amino-acid oxidase activity"/>
    <property type="evidence" value="ECO:0007669"/>
    <property type="project" value="UniProtKB-EC"/>
</dbReference>
<dbReference type="SUPFAM" id="SSF54373">
    <property type="entry name" value="FAD-linked reductases, C-terminal domain"/>
    <property type="match status" value="1"/>
</dbReference>
<sequence length="571" mass="64509">MSLNSQYSFYPLQPDNPSDSERYFLTYHALKEKGRPEDFSYIMKLMQPPPSITNYARPGQFKGVRVGIIGGGLAGLASAFELLKLGFDITLYEALDNRIGGRVYTYYFDKNKNLYGEFGPMRIPVSHETVWHYINLFGLPTRTFLQVDNNAYVYLRDTRVRNDPGGVGVMKHIYPKYELYPWERTTSWQKLYYTGTESPLLMASPEVRSEILQVKAAYSEKTLLFSDVDNLKMMASMGLSQGAISIVTNFSTLLSGNIYNSYIDFIQEGYPADLSYLYEIPGGAARLVDAFCKSLTNADAFGDHSGVDTNYLGKFTLKPGCWVDGIHYDKSFNKIRLSYEISKSGVKVNEAFDYIVCAIPFSSLRNVHINPLFSNIKMRAIKEVNYVSAQKTLLLCKERFWEREGIVGGASYTDLPASTIWYPSDHLKYINMPGGIRNLPYNQPGVMTGSYSIGMDAIRLSALPEDKRMDHLKRQLELVHGLPNGYLNSIVEECKTVNWDVQPTFRGSLCFFAPGQKELFSCGMVIPEYNERVFFAGEHISAVHRWMQGALHSGMAAANCLANACKRHTKI</sequence>
<gene>
    <name evidence="2" type="ORF">Bccel_4531</name>
</gene>
<organism evidence="2 3">
    <name type="scientific">Pseudobacteroides cellulosolvens ATCC 35603 = DSM 2933</name>
    <dbReference type="NCBI Taxonomy" id="398512"/>
    <lineage>
        <taxon>Bacteria</taxon>
        <taxon>Bacillati</taxon>
        <taxon>Bacillota</taxon>
        <taxon>Clostridia</taxon>
        <taxon>Eubacteriales</taxon>
        <taxon>Oscillospiraceae</taxon>
        <taxon>Pseudobacteroides</taxon>
    </lineage>
</organism>
<dbReference type="InterPro" id="IPR050281">
    <property type="entry name" value="Flavin_monoamine_oxidase"/>
</dbReference>
<name>A0A0L6JV18_9FIRM</name>
<evidence type="ECO:0000313" key="3">
    <source>
        <dbReference type="Proteomes" id="UP000036923"/>
    </source>
</evidence>
<dbReference type="EMBL" id="LGTC01000001">
    <property type="protein sequence ID" value="KNY29257.1"/>
    <property type="molecule type" value="Genomic_DNA"/>
</dbReference>
<keyword evidence="3" id="KW-1185">Reference proteome</keyword>
<dbReference type="Gene3D" id="3.50.50.60">
    <property type="entry name" value="FAD/NAD(P)-binding domain"/>
    <property type="match status" value="1"/>
</dbReference>
<dbReference type="Proteomes" id="UP000036923">
    <property type="component" value="Unassembled WGS sequence"/>
</dbReference>
<dbReference type="PANTHER" id="PTHR10742">
    <property type="entry name" value="FLAVIN MONOAMINE OXIDASE"/>
    <property type="match status" value="1"/>
</dbReference>
<feature type="domain" description="Amine oxidase" evidence="1">
    <location>
        <begin position="73"/>
        <end position="561"/>
    </location>
</feature>
<dbReference type="InterPro" id="IPR036188">
    <property type="entry name" value="FAD/NAD-bd_sf"/>
</dbReference>
<dbReference type="Gene3D" id="1.20.1440.240">
    <property type="match status" value="1"/>
</dbReference>
<dbReference type="STRING" id="398512.Bccel_4531"/>
<dbReference type="Pfam" id="PF01593">
    <property type="entry name" value="Amino_oxidase"/>
    <property type="match status" value="1"/>
</dbReference>
<dbReference type="eggNOG" id="COG1231">
    <property type="taxonomic scope" value="Bacteria"/>
</dbReference>
<accession>A0A0L6JV18</accession>
<dbReference type="RefSeq" id="WP_036944368.1">
    <property type="nucleotide sequence ID" value="NZ_JQKC01000028.1"/>
</dbReference>
<evidence type="ECO:0000313" key="2">
    <source>
        <dbReference type="EMBL" id="KNY29257.1"/>
    </source>
</evidence>
<reference evidence="3" key="1">
    <citation type="submission" date="2015-07" db="EMBL/GenBank/DDBJ databases">
        <title>Near-Complete Genome Sequence of the Cellulolytic Bacterium Bacteroides (Pseudobacteroides) cellulosolvens ATCC 35603.</title>
        <authorList>
            <person name="Dassa B."/>
            <person name="Utturkar S.M."/>
            <person name="Klingeman D.M."/>
            <person name="Hurt R.A."/>
            <person name="Keller M."/>
            <person name="Xu J."/>
            <person name="Reddy Y.H.K."/>
            <person name="Borovok I."/>
            <person name="Grinberg I.R."/>
            <person name="Lamed R."/>
            <person name="Zhivin O."/>
            <person name="Bayer E.A."/>
            <person name="Brown S.D."/>
        </authorList>
    </citation>
    <scope>NUCLEOTIDE SEQUENCE [LARGE SCALE GENOMIC DNA]</scope>
    <source>
        <strain evidence="3">DSM 2933</strain>
    </source>
</reference>
<proteinExistence type="predicted"/>
<dbReference type="Gene3D" id="3.90.660.10">
    <property type="match status" value="1"/>
</dbReference>
<dbReference type="PANTHER" id="PTHR10742:SF410">
    <property type="entry name" value="LYSINE-SPECIFIC HISTONE DEMETHYLASE 2"/>
    <property type="match status" value="1"/>
</dbReference>